<comment type="similarity">
    <text evidence="1">Belongs to the VPS13 family.</text>
</comment>
<dbReference type="GO" id="GO:0006623">
    <property type="term" value="P:protein targeting to vacuole"/>
    <property type="evidence" value="ECO:0007669"/>
    <property type="project" value="TreeGrafter"/>
</dbReference>
<dbReference type="Pfam" id="PF25033">
    <property type="entry name" value="VPS13_M"/>
    <property type="match status" value="1"/>
</dbReference>
<proteinExistence type="inferred from homology"/>
<dbReference type="STRING" id="334426.A0A0R3PC28"/>
<dbReference type="OMA" id="FESITWH"/>
<dbReference type="OrthoDB" id="428159at2759"/>
<dbReference type="GO" id="GO:0045053">
    <property type="term" value="P:protein retention in Golgi apparatus"/>
    <property type="evidence" value="ECO:0007669"/>
    <property type="project" value="TreeGrafter"/>
</dbReference>
<dbReference type="PANTHER" id="PTHR16166">
    <property type="entry name" value="VACUOLAR PROTEIN SORTING-ASSOCIATED PROTEIN VPS13"/>
    <property type="match status" value="1"/>
</dbReference>
<dbReference type="WBParaSite" id="ACOC_0000132101-mRNA-1">
    <property type="protein sequence ID" value="ACOC_0000132101-mRNA-1"/>
    <property type="gene ID" value="ACOC_0000132101"/>
</dbReference>
<protein>
    <submittedName>
        <fullName evidence="6">VPS13_C domain-containing protein</fullName>
    </submittedName>
</protein>
<dbReference type="AlphaFoldDB" id="A0A0R3PC28"/>
<dbReference type="Proteomes" id="UP000267027">
    <property type="component" value="Unassembled WGS sequence"/>
</dbReference>
<feature type="domain" description="Vacuolar protein sorting-associated protein 13 VPS13 adaptor binding" evidence="3">
    <location>
        <begin position="253"/>
        <end position="484"/>
    </location>
</feature>
<name>A0A0R3PC28_ANGCS</name>
<dbReference type="InterPro" id="IPR009543">
    <property type="entry name" value="VPS13_VAB"/>
</dbReference>
<evidence type="ECO:0000313" key="4">
    <source>
        <dbReference type="EMBL" id="VDM52907.1"/>
    </source>
</evidence>
<feature type="domain" description="VPS13-like middle region" evidence="2">
    <location>
        <begin position="37"/>
        <end position="180"/>
    </location>
</feature>
<dbReference type="InterPro" id="IPR056747">
    <property type="entry name" value="VPS13-like_M"/>
</dbReference>
<evidence type="ECO:0000313" key="5">
    <source>
        <dbReference type="Proteomes" id="UP000267027"/>
    </source>
</evidence>
<dbReference type="InterPro" id="IPR026847">
    <property type="entry name" value="VPS13"/>
</dbReference>
<gene>
    <name evidence="4" type="ORF">ACOC_LOCUS1322</name>
</gene>
<evidence type="ECO:0000259" key="3">
    <source>
        <dbReference type="Pfam" id="PF25036"/>
    </source>
</evidence>
<reference evidence="6" key="1">
    <citation type="submission" date="2017-02" db="UniProtKB">
        <authorList>
            <consortium name="WormBaseParasite"/>
        </authorList>
    </citation>
    <scope>IDENTIFICATION</scope>
</reference>
<sequence>MLYSGSCSSIRHCLFRFWFFHTPTAEEACEVDEQNVEKGGSNDLDRISEQARVEIERVNFTLEAGTGAVPVPLVFMQMLVRAEASSWSSALQASAQLSLQMSYYNEALSVWEPVVEPIEDVMGEWTPWNLKMTVKGRNKLDPLDTQPEMDVKIEADNILNLTVTKSFISLLNNTSEKFAQAAKQFTPPVTRQLPGLSPFIVLNETGIIIKIAGTDNLQVGETGDEVEAEHGRFIDLHMSKETSAIAADSQDKERLSSTQAELSANLRINLLDTVRQLKIGRAGKVAIPLPKKSDGGYQWKIIAETSIENGRRLVTFTSHVLVTNHLDVPMELYSKNSSNLDLFDLQMTSDLISRKKSFFIVTVLLLSRFAVNHDCTFRCEVSFESITWHQFTHNKRQTIRCDLSEDTTQGYYFEAVVFEEKVREGTEITGCSRGSGVDQFTEMFSVHLYPPLQFHNILPFPVTVEIPVALDIEPGESVQLHLITNQRLRLWASYLGEMYFLDMVIPQDKKDLEVVALNTDSGSSELVTSWNPLEHSVRGSKSIFVCTILAREQHIYDPKTYGGPNFFAPVFILRETLAIMQNEPSSMRF</sequence>
<evidence type="ECO:0000259" key="2">
    <source>
        <dbReference type="Pfam" id="PF25033"/>
    </source>
</evidence>
<accession>A0A0R3PC28</accession>
<evidence type="ECO:0000256" key="1">
    <source>
        <dbReference type="ARBA" id="ARBA00006545"/>
    </source>
</evidence>
<reference evidence="4 5" key="2">
    <citation type="submission" date="2018-11" db="EMBL/GenBank/DDBJ databases">
        <authorList>
            <consortium name="Pathogen Informatics"/>
        </authorList>
    </citation>
    <scope>NUCLEOTIDE SEQUENCE [LARGE SCALE GENOMIC DNA]</scope>
    <source>
        <strain evidence="4 5">Costa Rica</strain>
    </source>
</reference>
<dbReference type="EMBL" id="UYYA01000190">
    <property type="protein sequence ID" value="VDM52907.1"/>
    <property type="molecule type" value="Genomic_DNA"/>
</dbReference>
<dbReference type="PANTHER" id="PTHR16166:SF93">
    <property type="entry name" value="INTERMEMBRANE LIPID TRANSFER PROTEIN VPS13"/>
    <property type="match status" value="1"/>
</dbReference>
<dbReference type="Pfam" id="PF25036">
    <property type="entry name" value="VPS13_VAB"/>
    <property type="match status" value="1"/>
</dbReference>
<keyword evidence="5" id="KW-1185">Reference proteome</keyword>
<evidence type="ECO:0000313" key="6">
    <source>
        <dbReference type="WBParaSite" id="ACOC_0000132101-mRNA-1"/>
    </source>
</evidence>
<organism evidence="6">
    <name type="scientific">Angiostrongylus costaricensis</name>
    <name type="common">Nematode worm</name>
    <dbReference type="NCBI Taxonomy" id="334426"/>
    <lineage>
        <taxon>Eukaryota</taxon>
        <taxon>Metazoa</taxon>
        <taxon>Ecdysozoa</taxon>
        <taxon>Nematoda</taxon>
        <taxon>Chromadorea</taxon>
        <taxon>Rhabditida</taxon>
        <taxon>Rhabditina</taxon>
        <taxon>Rhabditomorpha</taxon>
        <taxon>Strongyloidea</taxon>
        <taxon>Metastrongylidae</taxon>
        <taxon>Angiostrongylus</taxon>
    </lineage>
</organism>